<dbReference type="PROSITE" id="PS50902">
    <property type="entry name" value="FLAVODOXIN_LIKE"/>
    <property type="match status" value="1"/>
</dbReference>
<dbReference type="PANTHER" id="PTHR30546:SF23">
    <property type="entry name" value="FLAVOPROTEIN-LIKE PROTEIN YCP4-RELATED"/>
    <property type="match status" value="1"/>
</dbReference>
<feature type="region of interest" description="Disordered" evidence="5">
    <location>
        <begin position="394"/>
        <end position="417"/>
    </location>
</feature>
<feature type="compositionally biased region" description="Basic residues" evidence="5">
    <location>
        <begin position="199"/>
        <end position="212"/>
    </location>
</feature>
<evidence type="ECO:0000313" key="8">
    <source>
        <dbReference type="Proteomes" id="UP000002700"/>
    </source>
</evidence>
<dbReference type="Pfam" id="PF03358">
    <property type="entry name" value="FMN_red"/>
    <property type="match status" value="1"/>
</dbReference>
<keyword evidence="2" id="KW-0285">Flavoprotein</keyword>
<organism evidence="7 8">
    <name type="scientific">Burkholderia pseudomallei (strain 1710b)</name>
    <dbReference type="NCBI Taxonomy" id="320372"/>
    <lineage>
        <taxon>Bacteria</taxon>
        <taxon>Pseudomonadati</taxon>
        <taxon>Pseudomonadota</taxon>
        <taxon>Betaproteobacteria</taxon>
        <taxon>Burkholderiales</taxon>
        <taxon>Burkholderiaceae</taxon>
        <taxon>Burkholderia</taxon>
        <taxon>pseudomallei group</taxon>
    </lineage>
</organism>
<evidence type="ECO:0000256" key="3">
    <source>
        <dbReference type="ARBA" id="ARBA00022643"/>
    </source>
</evidence>
<evidence type="ECO:0000256" key="1">
    <source>
        <dbReference type="ARBA" id="ARBA00006961"/>
    </source>
</evidence>
<dbReference type="KEGG" id="bpm:BURPS1710b_1861"/>
<evidence type="ECO:0000256" key="4">
    <source>
        <dbReference type="ARBA" id="ARBA00029652"/>
    </source>
</evidence>
<evidence type="ECO:0000313" key="7">
    <source>
        <dbReference type="EMBL" id="ABA49630.1"/>
    </source>
</evidence>
<name>Q3JT41_BURP1</name>
<dbReference type="NCBIfam" id="NF002999">
    <property type="entry name" value="PRK03767.1"/>
    <property type="match status" value="1"/>
</dbReference>
<feature type="region of interest" description="Disordered" evidence="5">
    <location>
        <begin position="167"/>
        <end position="212"/>
    </location>
</feature>
<dbReference type="GO" id="GO:0016020">
    <property type="term" value="C:membrane"/>
    <property type="evidence" value="ECO:0007669"/>
    <property type="project" value="TreeGrafter"/>
</dbReference>
<feature type="compositionally biased region" description="Basic and acidic residues" evidence="5">
    <location>
        <begin position="243"/>
        <end position="263"/>
    </location>
</feature>
<dbReference type="HOGENOM" id="CLU_400469_0_0_4"/>
<dbReference type="GO" id="GO:0003955">
    <property type="term" value="F:NAD(P)H dehydrogenase (quinone) activity"/>
    <property type="evidence" value="ECO:0007669"/>
    <property type="project" value="UniProtKB-ARBA"/>
</dbReference>
<sequence length="687" mass="78900">MRFVRFVRFAPASRGARRQRGRRVRRARCVARRALPAARDQLRERQIELLARERIDKRRAIDLGPAALRLVDELGAVDHEHVEQVRDRQPLRVREHHVARRGVVAALQPRDPFALLERRQKPLRGFHVAARHQREPRGRVARLARLLRVGEPREQLERIEQIAARVMDPVELPDPDRRQRRRDHRARERDEPAQIQPQQKHRHGRERAVHRRVSGNAPHVVAEAALGELERERRAHAAHHRVAPRDRAVRQIHVEQREREHRERQRRGRQQPFEDRRRARRAGERERFREQVRRHRQAHAEQQRPERDQRPVREHALRERARLAHAPDQVERGFDRHHHHHRGEDEHDEARRRQPLRLRRELVQVLEDLAVELRGHQVIGEEALQRILERREHRERGEEREGDRHERHEREHRREREAARDLRDAVFRAALRGEARETLDGVEIDAQLRQRLSPIAAHAARGAAGRTATLRGSFSPYNSRSLKRLMKDILVLYYSRHGATRELALAIAAGIDSVPGMQARIRTVPPVSTVCEATQPDIPDDGPPYAEPRDLDECAGLALGSPTRFGNMAAPLKYFLDGTTPQWLSGALAGKPACVFTSTGSLHGGQESTLLSMMLPLLHHGMLIVGIPYTETALSVTQTGGTPYGASHFARVADPARERISADEKTLAHALGARLARTASQLGAAAA</sequence>
<reference evidence="7 8" key="1">
    <citation type="submission" date="2005-09" db="EMBL/GenBank/DDBJ databases">
        <authorList>
            <person name="Woods D.E."/>
            <person name="Nierman W.C."/>
        </authorList>
    </citation>
    <scope>NUCLEOTIDE SEQUENCE [LARGE SCALE GENOMIC DNA]</scope>
    <source>
        <strain evidence="7 8">1710b</strain>
    </source>
</reference>
<dbReference type="EMBL" id="CP000124">
    <property type="protein sequence ID" value="ABA49630.1"/>
    <property type="molecule type" value="Genomic_DNA"/>
</dbReference>
<dbReference type="InterPro" id="IPR008254">
    <property type="entry name" value="Flavodoxin/NO_synth"/>
</dbReference>
<dbReference type="InterPro" id="IPR029039">
    <property type="entry name" value="Flavoprotein-like_sf"/>
</dbReference>
<evidence type="ECO:0000256" key="5">
    <source>
        <dbReference type="SAM" id="MobiDB-lite"/>
    </source>
</evidence>
<dbReference type="FunFam" id="3.40.50.360:FF:000001">
    <property type="entry name" value="NAD(P)H dehydrogenase (Quinone) FQR1-like"/>
    <property type="match status" value="1"/>
</dbReference>
<comment type="similarity">
    <text evidence="1">Belongs to the WrbA family.</text>
</comment>
<feature type="region of interest" description="Disordered" evidence="5">
    <location>
        <begin position="232"/>
        <end position="352"/>
    </location>
</feature>
<feature type="compositionally biased region" description="Basic and acidic residues" evidence="5">
    <location>
        <begin position="342"/>
        <end position="352"/>
    </location>
</feature>
<dbReference type="EnsemblBacteria" id="ABA49630">
    <property type="protein sequence ID" value="ABA49630"/>
    <property type="gene ID" value="BURPS1710b_1861"/>
</dbReference>
<dbReference type="Gene3D" id="3.40.50.360">
    <property type="match status" value="1"/>
</dbReference>
<gene>
    <name evidence="7" type="ordered locus">BURPS1710b_1861</name>
</gene>
<dbReference type="AlphaFoldDB" id="Q3JT41"/>
<dbReference type="PANTHER" id="PTHR30546">
    <property type="entry name" value="FLAVODOXIN-RELATED PROTEIN WRBA-RELATED"/>
    <property type="match status" value="1"/>
</dbReference>
<accession>Q3JT41</accession>
<dbReference type="Proteomes" id="UP000002700">
    <property type="component" value="Chromosome I"/>
</dbReference>
<feature type="compositionally biased region" description="Basic and acidic residues" evidence="5">
    <location>
        <begin position="298"/>
        <end position="322"/>
    </location>
</feature>
<dbReference type="InterPro" id="IPR005025">
    <property type="entry name" value="FMN_Rdtase-like_dom"/>
</dbReference>
<keyword evidence="3" id="KW-0288">FMN</keyword>
<dbReference type="SUPFAM" id="SSF52218">
    <property type="entry name" value="Flavoproteins"/>
    <property type="match status" value="1"/>
</dbReference>
<protein>
    <recommendedName>
        <fullName evidence="4">Flavoprotein WrbA</fullName>
    </recommendedName>
</protein>
<evidence type="ECO:0000256" key="2">
    <source>
        <dbReference type="ARBA" id="ARBA00022630"/>
    </source>
</evidence>
<evidence type="ECO:0000259" key="6">
    <source>
        <dbReference type="PROSITE" id="PS50902"/>
    </source>
</evidence>
<proteinExistence type="inferred from homology"/>
<feature type="compositionally biased region" description="Basic and acidic residues" evidence="5">
    <location>
        <begin position="272"/>
        <end position="291"/>
    </location>
</feature>
<dbReference type="GO" id="GO:0010181">
    <property type="term" value="F:FMN binding"/>
    <property type="evidence" value="ECO:0007669"/>
    <property type="project" value="InterPro"/>
</dbReference>
<feature type="domain" description="Flavodoxin-like" evidence="6">
    <location>
        <begin position="489"/>
        <end position="676"/>
    </location>
</feature>